<dbReference type="SMART" id="SM00028">
    <property type="entry name" value="TPR"/>
    <property type="match status" value="7"/>
</dbReference>
<evidence type="ECO:0000259" key="5">
    <source>
        <dbReference type="PROSITE" id="PS50076"/>
    </source>
</evidence>
<proteinExistence type="predicted"/>
<dbReference type="Pfam" id="PF13432">
    <property type="entry name" value="TPR_16"/>
    <property type="match status" value="2"/>
</dbReference>
<evidence type="ECO:0000256" key="4">
    <source>
        <dbReference type="SAM" id="MobiDB-lite"/>
    </source>
</evidence>
<dbReference type="PROSITE" id="PS50005">
    <property type="entry name" value="TPR"/>
    <property type="match status" value="2"/>
</dbReference>
<dbReference type="InterPro" id="IPR001623">
    <property type="entry name" value="DnaJ_domain"/>
</dbReference>
<keyword evidence="1" id="KW-0677">Repeat</keyword>
<dbReference type="PROSITE" id="PS50076">
    <property type="entry name" value="DNAJ_2"/>
    <property type="match status" value="1"/>
</dbReference>
<dbReference type="Pfam" id="PF00226">
    <property type="entry name" value="DnaJ"/>
    <property type="match status" value="1"/>
</dbReference>
<dbReference type="PANTHER" id="PTHR45188:SF2">
    <property type="entry name" value="DNAJ HOMOLOG SUBFAMILY C MEMBER 7"/>
    <property type="match status" value="1"/>
</dbReference>
<organism evidence="6">
    <name type="scientific">Lotharella oceanica</name>
    <dbReference type="NCBI Taxonomy" id="641309"/>
    <lineage>
        <taxon>Eukaryota</taxon>
        <taxon>Sar</taxon>
        <taxon>Rhizaria</taxon>
        <taxon>Cercozoa</taxon>
        <taxon>Chlorarachniophyceae</taxon>
        <taxon>Lotharella</taxon>
    </lineage>
</organism>
<dbReference type="Gene3D" id="1.25.40.10">
    <property type="entry name" value="Tetratricopeptide repeat domain"/>
    <property type="match status" value="1"/>
</dbReference>
<dbReference type="InterPro" id="IPR036869">
    <property type="entry name" value="J_dom_sf"/>
</dbReference>
<dbReference type="SUPFAM" id="SSF48452">
    <property type="entry name" value="TPR-like"/>
    <property type="match status" value="3"/>
</dbReference>
<feature type="compositionally biased region" description="Polar residues" evidence="4">
    <location>
        <begin position="1"/>
        <end position="10"/>
    </location>
</feature>
<dbReference type="EMBL" id="HBHP01016986">
    <property type="protein sequence ID" value="CAD9765150.1"/>
    <property type="molecule type" value="Transcribed_RNA"/>
</dbReference>
<feature type="repeat" description="TPR" evidence="3">
    <location>
        <begin position="313"/>
        <end position="346"/>
    </location>
</feature>
<dbReference type="InterPro" id="IPR018253">
    <property type="entry name" value="DnaJ_domain_CS"/>
</dbReference>
<dbReference type="SMART" id="SM00271">
    <property type="entry name" value="DnaJ"/>
    <property type="match status" value="1"/>
</dbReference>
<evidence type="ECO:0000256" key="1">
    <source>
        <dbReference type="ARBA" id="ARBA00022737"/>
    </source>
</evidence>
<dbReference type="AlphaFoldDB" id="A0A7S2TRU1"/>
<feature type="repeat" description="TPR" evidence="3">
    <location>
        <begin position="115"/>
        <end position="148"/>
    </location>
</feature>
<dbReference type="PANTHER" id="PTHR45188">
    <property type="entry name" value="DNAJ PROTEIN P58IPK HOMOLOG"/>
    <property type="match status" value="1"/>
</dbReference>
<dbReference type="CDD" id="cd06257">
    <property type="entry name" value="DnaJ"/>
    <property type="match status" value="1"/>
</dbReference>
<dbReference type="SUPFAM" id="SSF46565">
    <property type="entry name" value="Chaperone J-domain"/>
    <property type="match status" value="1"/>
</dbReference>
<dbReference type="PRINTS" id="PR00625">
    <property type="entry name" value="JDOMAIN"/>
</dbReference>
<evidence type="ECO:0000256" key="2">
    <source>
        <dbReference type="ARBA" id="ARBA00022803"/>
    </source>
</evidence>
<dbReference type="FunFam" id="1.10.287.110:FF:000055">
    <property type="entry name" value="DnaJ subfamily C member 7"/>
    <property type="match status" value="1"/>
</dbReference>
<reference evidence="6" key="1">
    <citation type="submission" date="2021-01" db="EMBL/GenBank/DDBJ databases">
        <authorList>
            <person name="Corre E."/>
            <person name="Pelletier E."/>
            <person name="Niang G."/>
            <person name="Scheremetjew M."/>
            <person name="Finn R."/>
            <person name="Kale V."/>
            <person name="Holt S."/>
            <person name="Cochrane G."/>
            <person name="Meng A."/>
            <person name="Brown T."/>
            <person name="Cohen L."/>
        </authorList>
    </citation>
    <scope>NUCLEOTIDE SEQUENCE</scope>
    <source>
        <strain evidence="6">CCMP622</strain>
    </source>
</reference>
<gene>
    <name evidence="6" type="ORF">LSP00402_LOCUS10524</name>
</gene>
<accession>A0A7S2TRU1</accession>
<keyword evidence="2 3" id="KW-0802">TPR repeat</keyword>
<feature type="region of interest" description="Disordered" evidence="4">
    <location>
        <begin position="1"/>
        <end position="44"/>
    </location>
</feature>
<sequence>MPESAASSAMDTPKKMLNGEEEAKIDAQSKDEKLASPPLPVDPKKLAEAKKQEGNAKFKQRYFRQAIALYTEAIGLYGKEKSFFTNRAAAYIKLNLYAEAAADCEAATEIDNKFAKAYQRGASSYTHLGQYEKAEALLKKGNKANPYDVNIRSEITKLKSVAKRKKELTAAVKEQKFDKAMLLLPALEKFVTRDLDVGILTLRAYLGVKRYQKALKTASEWYQRYPSNIQLLHLRGCALYHTGNSPMALKHFQMVLRSSPDFKESQDMYRKVKKMDRAKARGGEEFKSGKFAEAVQSYTEALACDADNKSFNTAVHSNRAAAYMKMRKYAEAVEDLNFVIEEQPENKKALLRRATCHTELSNHDGAVRDLEMCSKLDRGNREIRQRLRKAMIAQKRAARKDYYKLLGVTQSATSSEIKKAYRKAALKWHPDKNQSGTEEEKAAAEAKFKDIGEAYEVLSDDQKRARYDNGEDLDDMGGHGGMHGMDPHMMFNMFFGGRGGGRGGGFPGGGGGPGGFEFHFG</sequence>
<evidence type="ECO:0000256" key="3">
    <source>
        <dbReference type="PROSITE-ProRule" id="PRU00339"/>
    </source>
</evidence>
<dbReference type="InterPro" id="IPR019734">
    <property type="entry name" value="TPR_rpt"/>
</dbReference>
<dbReference type="InterPro" id="IPR011990">
    <property type="entry name" value="TPR-like_helical_dom_sf"/>
</dbReference>
<dbReference type="Gene3D" id="1.10.287.110">
    <property type="entry name" value="DnaJ domain"/>
    <property type="match status" value="1"/>
</dbReference>
<feature type="compositionally biased region" description="Basic and acidic residues" evidence="4">
    <location>
        <begin position="12"/>
        <end position="34"/>
    </location>
</feature>
<dbReference type="PROSITE" id="PS00636">
    <property type="entry name" value="DNAJ_1"/>
    <property type="match status" value="1"/>
</dbReference>
<evidence type="ECO:0000313" key="6">
    <source>
        <dbReference type="EMBL" id="CAD9765150.1"/>
    </source>
</evidence>
<dbReference type="Pfam" id="PF13181">
    <property type="entry name" value="TPR_8"/>
    <property type="match status" value="1"/>
</dbReference>
<protein>
    <recommendedName>
        <fullName evidence="5">J domain-containing protein</fullName>
    </recommendedName>
</protein>
<name>A0A7S2TRU1_9EUKA</name>
<feature type="domain" description="J" evidence="5">
    <location>
        <begin position="401"/>
        <end position="471"/>
    </location>
</feature>